<feature type="region of interest" description="Disordered" evidence="1">
    <location>
        <begin position="738"/>
        <end position="760"/>
    </location>
</feature>
<feature type="compositionally biased region" description="Polar residues" evidence="1">
    <location>
        <begin position="1067"/>
        <end position="1092"/>
    </location>
</feature>
<feature type="compositionally biased region" description="Polar residues" evidence="1">
    <location>
        <begin position="694"/>
        <end position="709"/>
    </location>
</feature>
<feature type="region of interest" description="Disordered" evidence="1">
    <location>
        <begin position="1234"/>
        <end position="1278"/>
    </location>
</feature>
<feature type="region of interest" description="Disordered" evidence="1">
    <location>
        <begin position="1115"/>
        <end position="1159"/>
    </location>
</feature>
<organism evidence="2 3">
    <name type="scientific">Papaver atlanticum</name>
    <dbReference type="NCBI Taxonomy" id="357466"/>
    <lineage>
        <taxon>Eukaryota</taxon>
        <taxon>Viridiplantae</taxon>
        <taxon>Streptophyta</taxon>
        <taxon>Embryophyta</taxon>
        <taxon>Tracheophyta</taxon>
        <taxon>Spermatophyta</taxon>
        <taxon>Magnoliopsida</taxon>
        <taxon>Ranunculales</taxon>
        <taxon>Papaveraceae</taxon>
        <taxon>Papaveroideae</taxon>
        <taxon>Papaver</taxon>
    </lineage>
</organism>
<feature type="region of interest" description="Disordered" evidence="1">
    <location>
        <begin position="1188"/>
        <end position="1221"/>
    </location>
</feature>
<sequence>MPGNEVADKVHNFFEQDNLSQGQHQSQVPGGNWPLPNSNLWVGSQRQVGTQLASNLKTYGVQQSDTERGSGTPPRIPLGSNLTQLTSRTEFAKNQLRNQQQGNATEHRSVMNRDSGRLEAAEASRNFHGGKTLMRGQQVGGSQPQSRQQQQQPGLNDLPVWQQNLMLSRLQELQRQRQIQLLQQQNPMNIPPALARQLAEQLPSVVNGMPVHDGSNFFWPGEHMGGESKVPNTSQAVMAGNMNWSQHAGSTSIHGSANGPMFSHDHGQVARSSGLVQQQFDQSLYGAPVANTRGAFNQIHNQGVSHDYDDAVNKARGNQGSKPVVQSPAFNNSFHGNQSTIFQDDVSTPDNHFTSKQEFRGRLDPSGWPGNLQEKVISQVGPSQDSVSLDPTEKKILFNEDENWESPFGGGVGNTGAGGFGNAMESSEFAFPSMQSGSWSALMQSAVAETSSSDTGVQDEWSGLSYQQTDQSTGNQPGTFSESGKERASWVDNNTHKTSSLTSRSFPLFDDANMGPNSSSIPGFQQPGIKSSFQQGQAVQNNVPHEFIQETPMGGRWLNQNIQKKSHVEGISQVQPSTVVDNAPEGAWNGHSYEQSESSAHSAETELNAHAMQGSWVHRKSMSSYNTSGTPSDNQNGWNVNDTMSQRGNVASTFSDNLSNIQLSQGSDQKTGMQAQKGHDNGIWKGSDGHMENSFPSSSGVPNPTIARGNQETNRHIQNRHQTDRVETVENFQHHFDKGPRVFESSMNNSDNGTTENFNGKQENFYQKESSNDSQKSNQSHHTVLSGSLRKNLLTGSDSHALTSGNQMFEAKLGRPTHGPRDFQHHPVGNLEVNMDPTDSRDHVTHPDNQSQQVIRGSKAHELGHFGQSKFVGHLRDKAIDMGKGHSSEIHGNPDGPMEMPPRGTRPGYGSRITGSFDGKSGLVTSSPKSLQSSDFGHGNQNMLELIHKVDQSREQSVVRHFGSSGAHPSSEVPESEASHGSITQHQVNHPSSMQGFGLRLGPPSQRVPASNHVFSSQNPSKAVNDLNSRYVESDVGETHVTPTSHPSHEISEGVNQDNKLSGAGQSGSQTWNTHAKSSEATSSNNELQRQHMSGASGQVMNNHTFARHSSFIQSHNSHDAPLADQSTHASLPGATSKISPSNHDPALQPSLMPGMSHQGTSSVLPNVWNNVPTQHYPASIRPHKVPLQSIHSSNNNPASTLATHNSQEITKGENVSSDYGICSVNSQQSFGEERFEKESSWRQPPSDRTGLVSQISGASQEPQVMASRAHQHEVDREKYGKDSSMVAHTDHASQQTTAACSRDIEAFGRSLRPSQNLHQSYSLLQQVQAVKGVENDSIMNDAKRFKGANYSTDMQRIASRSEQQLFYGQNSVARDGVDNDLKEAGQRSSYPSDGNKALTFSSDAREVQVRPASSEPGHGDIPSQVGLTMGQMSHRIHSGHPSLTSGGSENRHVNPQMATTWFEQYGAFKNGQLLQMHAAQGTLKNIAQNSVFGKASESSHEDALTNQIHADASQFGGETAPTGLLGGEIVSLSSSPDNGDKGLAVVEPKKRKSASLELLPWHKEVAHGSQRLQNLGMAEEDWAQATNRLVEKLEDETEMGEDGQLLLRSRRRLILTTQLMQQLLRPPSLAILSSDATSNYESVTYTAAKLALGDACSLISSYSGNDSDVAPENGNTTPPRIKITNRACDLHFSEVVENFISRAKKLESDLYRLDKRASILDLRLECQDLERFSVINRFAKFHGRGNVDVGDASGSAILKTAPQRYVTASAMPRNVPKGVQCLSL</sequence>
<feature type="region of interest" description="Disordered" evidence="1">
    <location>
        <begin position="59"/>
        <end position="81"/>
    </location>
</feature>
<feature type="region of interest" description="Disordered" evidence="1">
    <location>
        <begin position="908"/>
        <end position="937"/>
    </location>
</feature>
<feature type="compositionally biased region" description="Polar residues" evidence="1">
    <location>
        <begin position="491"/>
        <end position="504"/>
    </location>
</feature>
<feature type="region of interest" description="Disordered" evidence="1">
    <location>
        <begin position="132"/>
        <end position="154"/>
    </location>
</feature>
<feature type="compositionally biased region" description="Polar residues" evidence="1">
    <location>
        <begin position="979"/>
        <end position="995"/>
    </location>
</feature>
<feature type="region of interest" description="Disordered" evidence="1">
    <location>
        <begin position="316"/>
        <end position="349"/>
    </location>
</feature>
<dbReference type="Proteomes" id="UP001202328">
    <property type="component" value="Unassembled WGS sequence"/>
</dbReference>
<feature type="compositionally biased region" description="Polar residues" evidence="1">
    <location>
        <begin position="1387"/>
        <end position="1403"/>
    </location>
</feature>
<dbReference type="EMBL" id="JAJJMB010002020">
    <property type="protein sequence ID" value="KAI3953747.1"/>
    <property type="molecule type" value="Genomic_DNA"/>
</dbReference>
<feature type="compositionally biased region" description="Basic and acidic residues" evidence="1">
    <location>
        <begin position="677"/>
        <end position="691"/>
    </location>
</feature>
<evidence type="ECO:0000313" key="2">
    <source>
        <dbReference type="EMBL" id="KAI3953747.1"/>
    </source>
</evidence>
<proteinExistence type="predicted"/>
<feature type="compositionally biased region" description="Polar residues" evidence="1">
    <location>
        <begin position="745"/>
        <end position="760"/>
    </location>
</feature>
<dbReference type="PANTHER" id="PTHR31267">
    <property type="entry name" value="DENTIN SIALOPHOSPHOPROTEIN-LIKE PROTEIN"/>
    <property type="match status" value="1"/>
</dbReference>
<reference evidence="2" key="1">
    <citation type="submission" date="2022-04" db="EMBL/GenBank/DDBJ databases">
        <title>A functionally conserved STORR gene fusion in Papaver species that diverged 16.8 million years ago.</title>
        <authorList>
            <person name="Catania T."/>
        </authorList>
    </citation>
    <scope>NUCLEOTIDE SEQUENCE</scope>
    <source>
        <strain evidence="2">S-188037</strain>
    </source>
</reference>
<feature type="region of interest" description="Disordered" evidence="1">
    <location>
        <begin position="766"/>
        <end position="785"/>
    </location>
</feature>
<protein>
    <submittedName>
        <fullName evidence="2">Uncharacterized protein</fullName>
    </submittedName>
</protein>
<feature type="region of interest" description="Disordered" evidence="1">
    <location>
        <begin position="19"/>
        <end position="38"/>
    </location>
</feature>
<feature type="compositionally biased region" description="Polar residues" evidence="1">
    <location>
        <begin position="1190"/>
        <end position="1221"/>
    </location>
</feature>
<feature type="compositionally biased region" description="Polar residues" evidence="1">
    <location>
        <begin position="1252"/>
        <end position="1263"/>
    </location>
</feature>
<feature type="compositionally biased region" description="Polar residues" evidence="1">
    <location>
        <begin position="923"/>
        <end position="937"/>
    </location>
</feature>
<feature type="compositionally biased region" description="Polar residues" evidence="1">
    <location>
        <begin position="1013"/>
        <end position="1028"/>
    </location>
</feature>
<feature type="region of interest" description="Disordered" evidence="1">
    <location>
        <begin position="621"/>
        <end position="645"/>
    </location>
</feature>
<feature type="compositionally biased region" description="Low complexity" evidence="1">
    <location>
        <begin position="135"/>
        <end position="154"/>
    </location>
</feature>
<name>A0AAD4TE97_9MAGN</name>
<feature type="region of interest" description="Disordered" evidence="1">
    <location>
        <begin position="663"/>
        <end position="709"/>
    </location>
</feature>
<feature type="compositionally biased region" description="Polar residues" evidence="1">
    <location>
        <begin position="328"/>
        <end position="349"/>
    </location>
</feature>
<feature type="region of interest" description="Disordered" evidence="1">
    <location>
        <begin position="955"/>
        <end position="1092"/>
    </location>
</feature>
<gene>
    <name evidence="2" type="ORF">MKW98_017571</name>
</gene>
<comment type="caution">
    <text evidence="2">The sequence shown here is derived from an EMBL/GenBank/DDBJ whole genome shotgun (WGS) entry which is preliminary data.</text>
</comment>
<keyword evidence="3" id="KW-1185">Reference proteome</keyword>
<feature type="compositionally biased region" description="Polar residues" evidence="1">
    <location>
        <begin position="622"/>
        <end position="645"/>
    </location>
</feature>
<feature type="region of interest" description="Disordered" evidence="1">
    <location>
        <begin position="466"/>
        <end position="504"/>
    </location>
</feature>
<evidence type="ECO:0000256" key="1">
    <source>
        <dbReference type="SAM" id="MobiDB-lite"/>
    </source>
</evidence>
<evidence type="ECO:0000313" key="3">
    <source>
        <dbReference type="Proteomes" id="UP001202328"/>
    </source>
</evidence>
<feature type="region of interest" description="Disordered" evidence="1">
    <location>
        <begin position="1383"/>
        <end position="1424"/>
    </location>
</feature>
<feature type="compositionally biased region" description="Polar residues" evidence="1">
    <location>
        <begin position="466"/>
        <end position="482"/>
    </location>
</feature>
<feature type="compositionally biased region" description="Polar residues" evidence="1">
    <location>
        <begin position="663"/>
        <end position="674"/>
    </location>
</feature>
<dbReference type="PANTHER" id="PTHR31267:SF2">
    <property type="entry name" value="EXPRESSED PROTEIN"/>
    <property type="match status" value="1"/>
</dbReference>
<accession>A0AAD4TE97</accession>